<evidence type="ECO:0000256" key="3">
    <source>
        <dbReference type="PIRSR" id="PIRSR001221-1"/>
    </source>
</evidence>
<dbReference type="InterPro" id="IPR023631">
    <property type="entry name" value="Amidase_dom"/>
</dbReference>
<proteinExistence type="inferred from homology"/>
<dbReference type="SUPFAM" id="SSF75304">
    <property type="entry name" value="Amidase signature (AS) enzymes"/>
    <property type="match status" value="1"/>
</dbReference>
<comment type="caution">
    <text evidence="5">The sequence shown here is derived from an EMBL/GenBank/DDBJ whole genome shotgun (WGS) entry which is preliminary data.</text>
</comment>
<feature type="active site" description="Acyl-ester intermediate" evidence="3">
    <location>
        <position position="241"/>
    </location>
</feature>
<dbReference type="AlphaFoldDB" id="A0A1R2C8D2"/>
<feature type="domain" description="Amidase" evidence="4">
    <location>
        <begin position="88"/>
        <end position="560"/>
    </location>
</feature>
<dbReference type="InterPro" id="IPR052096">
    <property type="entry name" value="Endocannabinoid_amidase"/>
</dbReference>
<dbReference type="OrthoDB" id="421993at2759"/>
<dbReference type="PIRSF" id="PIRSF001221">
    <property type="entry name" value="Amidase_fungi"/>
    <property type="match status" value="1"/>
</dbReference>
<keyword evidence="2" id="KW-0378">Hydrolase</keyword>
<gene>
    <name evidence="5" type="ORF">SteCoe_13431</name>
</gene>
<reference evidence="5 6" key="1">
    <citation type="submission" date="2016-11" db="EMBL/GenBank/DDBJ databases">
        <title>The macronuclear genome of Stentor coeruleus: a giant cell with tiny introns.</title>
        <authorList>
            <person name="Slabodnick M."/>
            <person name="Ruby J.G."/>
            <person name="Reiff S.B."/>
            <person name="Swart E.C."/>
            <person name="Gosai S."/>
            <person name="Prabakaran S."/>
            <person name="Witkowska E."/>
            <person name="Larue G.E."/>
            <person name="Fisher S."/>
            <person name="Freeman R.M."/>
            <person name="Gunawardena J."/>
            <person name="Chu W."/>
            <person name="Stover N.A."/>
            <person name="Gregory B.D."/>
            <person name="Nowacki M."/>
            <person name="Derisi J."/>
            <person name="Roy S.W."/>
            <person name="Marshall W.F."/>
            <person name="Sood P."/>
        </authorList>
    </citation>
    <scope>NUCLEOTIDE SEQUENCE [LARGE SCALE GENOMIC DNA]</scope>
    <source>
        <strain evidence="5">WM001</strain>
    </source>
</reference>
<keyword evidence="6" id="KW-1185">Reference proteome</keyword>
<dbReference type="PANTHER" id="PTHR45847:SF6">
    <property type="entry name" value="FATTY ACID AMIDE HYDROLASE"/>
    <property type="match status" value="1"/>
</dbReference>
<protein>
    <recommendedName>
        <fullName evidence="4">Amidase domain-containing protein</fullName>
    </recommendedName>
</protein>
<dbReference type="GO" id="GO:0017064">
    <property type="term" value="F:fatty acid amide hydrolase activity"/>
    <property type="evidence" value="ECO:0007669"/>
    <property type="project" value="TreeGrafter"/>
</dbReference>
<evidence type="ECO:0000256" key="2">
    <source>
        <dbReference type="ARBA" id="ARBA00022801"/>
    </source>
</evidence>
<comment type="similarity">
    <text evidence="1">Belongs to the amidase family.</text>
</comment>
<dbReference type="Proteomes" id="UP000187209">
    <property type="component" value="Unassembled WGS sequence"/>
</dbReference>
<dbReference type="GO" id="GO:0004040">
    <property type="term" value="F:amidase activity"/>
    <property type="evidence" value="ECO:0007669"/>
    <property type="project" value="TreeGrafter"/>
</dbReference>
<dbReference type="GO" id="GO:0009062">
    <property type="term" value="P:fatty acid catabolic process"/>
    <property type="evidence" value="ECO:0007669"/>
    <property type="project" value="TreeGrafter"/>
</dbReference>
<organism evidence="5 6">
    <name type="scientific">Stentor coeruleus</name>
    <dbReference type="NCBI Taxonomy" id="5963"/>
    <lineage>
        <taxon>Eukaryota</taxon>
        <taxon>Sar</taxon>
        <taxon>Alveolata</taxon>
        <taxon>Ciliophora</taxon>
        <taxon>Postciliodesmatophora</taxon>
        <taxon>Heterotrichea</taxon>
        <taxon>Heterotrichida</taxon>
        <taxon>Stentoridae</taxon>
        <taxon>Stentor</taxon>
    </lineage>
</organism>
<dbReference type="Gene3D" id="3.90.1300.10">
    <property type="entry name" value="Amidase signature (AS) domain"/>
    <property type="match status" value="1"/>
</dbReference>
<dbReference type="PANTHER" id="PTHR45847">
    <property type="entry name" value="FATTY ACID AMIDE HYDROLASE"/>
    <property type="match status" value="1"/>
</dbReference>
<feature type="active site" description="Charge relay system" evidence="3">
    <location>
        <position position="217"/>
    </location>
</feature>
<evidence type="ECO:0000256" key="1">
    <source>
        <dbReference type="ARBA" id="ARBA00009199"/>
    </source>
</evidence>
<feature type="active site" description="Charge relay system" evidence="3">
    <location>
        <position position="142"/>
    </location>
</feature>
<dbReference type="PROSITE" id="PS00571">
    <property type="entry name" value="AMIDASES"/>
    <property type="match status" value="1"/>
</dbReference>
<dbReference type="InterPro" id="IPR036928">
    <property type="entry name" value="AS_sf"/>
</dbReference>
<accession>A0A1R2C8D2</accession>
<dbReference type="Pfam" id="PF01425">
    <property type="entry name" value="Amidase"/>
    <property type="match status" value="1"/>
</dbReference>
<evidence type="ECO:0000313" key="6">
    <source>
        <dbReference type="Proteomes" id="UP000187209"/>
    </source>
</evidence>
<name>A0A1R2C8D2_9CILI</name>
<sequence length="579" mass="65070">MLSKLSKKKQYLLWAAGLFSGIKLAQYIKSRIISCQMSRKGKLKLDARNSKKYEFPPVQPEIQSFILSLSAHDLAKAIKSRQVTSLQAVSTYCQRAYTLGREMNLTAEECFYEALEEAKLCDEETSKGLNRGILHGVPISVKDHISMKGCTSSAGMVYKLDYPDKEDAVEIQLLKNQGAIPFVRSNLTQAVMWLETSNKIYGRSVNPWNHKKTVGGSSGGEGGLISCRASPLGIGSDIGGSIRIPSTFCGIYGFKPTPSRVSCKGIISSQIENVEPFGYIVPETQGPLGRSVDDLILVMKCWFSQNMNFYDPNILPMGFNERVFYEERKLKIGYFNTSKIFEPAPCVKNAINRCAKELSKKYDVVEFQIPNLEEIIKIFFRLFGKVSSVYVPRSFQGEDPEPYYVPMIQESKHPLFSTLMLKVLKRLGLNRLVELSLQDPVTTSEDFISGFRYMQKLVSQAIDKWENEKIDAVICPIMGIVASDHGRTLEIAHSMVFCSSFNVLRFPCGIVPVGLVESKDACYDDSFNDTITQSCNDLMKDGQGLPYSLQIVALPFKDEVALRVMKDVEDIFDFHKYAY</sequence>
<dbReference type="InterPro" id="IPR020556">
    <property type="entry name" value="Amidase_CS"/>
</dbReference>
<evidence type="ECO:0000259" key="4">
    <source>
        <dbReference type="Pfam" id="PF01425"/>
    </source>
</evidence>
<dbReference type="EMBL" id="MPUH01000242">
    <property type="protein sequence ID" value="OMJ85272.1"/>
    <property type="molecule type" value="Genomic_DNA"/>
</dbReference>
<evidence type="ECO:0000313" key="5">
    <source>
        <dbReference type="EMBL" id="OMJ85272.1"/>
    </source>
</evidence>